<dbReference type="EC" id="5.6.2.3" evidence="6"/>
<comment type="similarity">
    <text evidence="5">Belongs to the helicase family. DinG subfamily.</text>
</comment>
<dbReference type="GO" id="GO:0005524">
    <property type="term" value="F:ATP binding"/>
    <property type="evidence" value="ECO:0007669"/>
    <property type="project" value="UniProtKB-KW"/>
</dbReference>
<comment type="catalytic activity">
    <reaction evidence="7">
        <text>ATP + H2O = ADP + phosphate + H(+)</text>
        <dbReference type="Rhea" id="RHEA:13065"/>
        <dbReference type="ChEBI" id="CHEBI:15377"/>
        <dbReference type="ChEBI" id="CHEBI:15378"/>
        <dbReference type="ChEBI" id="CHEBI:30616"/>
        <dbReference type="ChEBI" id="CHEBI:43474"/>
        <dbReference type="ChEBI" id="CHEBI:456216"/>
        <dbReference type="EC" id="5.6.2.3"/>
    </reaction>
</comment>
<evidence type="ECO:0000313" key="9">
    <source>
        <dbReference type="EMBL" id="AAZ46526.1"/>
    </source>
</evidence>
<comment type="cofactor">
    <cofactor evidence="1">
        <name>[4Fe-4S] cluster</name>
        <dbReference type="ChEBI" id="CHEBI:49883"/>
    </cofactor>
</comment>
<evidence type="ECO:0000256" key="2">
    <source>
        <dbReference type="ARBA" id="ARBA00022741"/>
    </source>
</evidence>
<evidence type="ECO:0000256" key="6">
    <source>
        <dbReference type="ARBA" id="ARBA00044969"/>
    </source>
</evidence>
<proteinExistence type="inferred from homology"/>
<protein>
    <recommendedName>
        <fullName evidence="6">DNA 5'-3' helicase</fullName>
        <ecNumber evidence="6">5.6.2.3</ecNumber>
    </recommendedName>
</protein>
<dbReference type="SUPFAM" id="SSF52540">
    <property type="entry name" value="P-loop containing nucleoside triphosphate hydrolases"/>
    <property type="match status" value="2"/>
</dbReference>
<dbReference type="PANTHER" id="PTHR11472">
    <property type="entry name" value="DNA REPAIR DEAD HELICASE RAD3/XP-D SUBFAMILY MEMBER"/>
    <property type="match status" value="1"/>
</dbReference>
<dbReference type="InterPro" id="IPR014001">
    <property type="entry name" value="Helicase_ATP-bd"/>
</dbReference>
<dbReference type="SMART" id="SM00491">
    <property type="entry name" value="HELICc2"/>
    <property type="match status" value="1"/>
</dbReference>
<dbReference type="Gene3D" id="3.40.50.300">
    <property type="entry name" value="P-loop containing nucleotide triphosphate hydrolases"/>
    <property type="match status" value="2"/>
</dbReference>
<dbReference type="AlphaFoldDB" id="Q47F55"/>
<gene>
    <name evidence="9" type="ordered locus">Daro_1779</name>
</gene>
<keyword evidence="2" id="KW-0547">Nucleotide-binding</keyword>
<dbReference type="InterPro" id="IPR014013">
    <property type="entry name" value="Helic_SF1/SF2_ATP-bd_DinG/Rad3"/>
</dbReference>
<dbReference type="InterPro" id="IPR011545">
    <property type="entry name" value="DEAD/DEAH_box_helicase_dom"/>
</dbReference>
<dbReference type="EMBL" id="CP000089">
    <property type="protein sequence ID" value="AAZ46526.1"/>
    <property type="molecule type" value="Genomic_DNA"/>
</dbReference>
<dbReference type="KEGG" id="dar:Daro_1779"/>
<dbReference type="GO" id="GO:0006281">
    <property type="term" value="P:DNA repair"/>
    <property type="evidence" value="ECO:0007669"/>
    <property type="project" value="TreeGrafter"/>
</dbReference>
<evidence type="ECO:0000256" key="4">
    <source>
        <dbReference type="ARBA" id="ARBA00022840"/>
    </source>
</evidence>
<dbReference type="GO" id="GO:0043139">
    <property type="term" value="F:5'-3' DNA helicase activity"/>
    <property type="evidence" value="ECO:0007669"/>
    <property type="project" value="UniProtKB-EC"/>
</dbReference>
<dbReference type="Pfam" id="PF00270">
    <property type="entry name" value="DEAD"/>
    <property type="match status" value="1"/>
</dbReference>
<evidence type="ECO:0000256" key="5">
    <source>
        <dbReference type="ARBA" id="ARBA00038058"/>
    </source>
</evidence>
<dbReference type="GO" id="GO:0016818">
    <property type="term" value="F:hydrolase activity, acting on acid anhydrides, in phosphorus-containing anhydrides"/>
    <property type="evidence" value="ECO:0007669"/>
    <property type="project" value="InterPro"/>
</dbReference>
<evidence type="ECO:0000259" key="8">
    <source>
        <dbReference type="PROSITE" id="PS51193"/>
    </source>
</evidence>
<keyword evidence="3" id="KW-0378">Hydrolase</keyword>
<accession>Q47F55</accession>
<dbReference type="HOGENOM" id="CLU_012117_2_2_4"/>
<keyword evidence="4" id="KW-0067">ATP-binding</keyword>
<dbReference type="Pfam" id="PF13307">
    <property type="entry name" value="Helicase_C_2"/>
    <property type="match status" value="1"/>
</dbReference>
<reference evidence="9" key="1">
    <citation type="submission" date="2005-08" db="EMBL/GenBank/DDBJ databases">
        <title>Complete sequence of Dechloromonas aromatica RCB.</title>
        <authorList>
            <person name="Salinero K.K."/>
            <person name="Copeland A."/>
            <person name="Lucas S."/>
            <person name="Lapidus A."/>
            <person name="Barry K."/>
            <person name="Detter J.C."/>
            <person name="Glavina T."/>
            <person name="Hammon N."/>
            <person name="Israni S."/>
            <person name="Pitluck S."/>
            <person name="Di Bartolo G."/>
            <person name="Trong S."/>
            <person name="Schmutz J."/>
            <person name="Larimer F."/>
            <person name="Land M."/>
            <person name="Ivanova N."/>
            <person name="Richardson P."/>
        </authorList>
    </citation>
    <scope>NUCLEOTIDE SEQUENCE</scope>
    <source>
        <strain evidence="9">RCB</strain>
    </source>
</reference>
<dbReference type="STRING" id="159087.Daro_1779"/>
<dbReference type="InterPro" id="IPR027417">
    <property type="entry name" value="P-loop_NTPase"/>
</dbReference>
<evidence type="ECO:0000256" key="1">
    <source>
        <dbReference type="ARBA" id="ARBA00001966"/>
    </source>
</evidence>
<organism evidence="9">
    <name type="scientific">Dechloromonas aromatica (strain RCB)</name>
    <dbReference type="NCBI Taxonomy" id="159087"/>
    <lineage>
        <taxon>Bacteria</taxon>
        <taxon>Pseudomonadati</taxon>
        <taxon>Pseudomonadota</taxon>
        <taxon>Betaproteobacteria</taxon>
        <taxon>Rhodocyclales</taxon>
        <taxon>Azonexaceae</taxon>
        <taxon>Dechloromonas</taxon>
    </lineage>
</organism>
<sequence length="641" mass="70920">MSSLQEIFSPDGPLARAIGGYRVRDQQLEMAERIAAAIHRQAVFIAEAGTGTGKTFAYLVPALQSGGKVIVSTGTKTLQDQLFNKDLPMVRDALKAPVKIALLKGRANYVCPYHLQHAIIDGRFLTREDAADARRISVFAKTTQSGDKAECIEVSENSPVWGHATSTRDNCLGQDCPDYKECFVMAARREAMAADLVVVNHHLFFADVMLRDEGMAELLPACNTVIFDEAHQLPEVATLFFGDSVSTAQVLDLARDTRAEALTSARDCLALPEASKTLEKAAKDLRLAVGVDTGRFSYGQLEEKPDFAPALKALEAEVTAFAALLETQAERAEGLEKCWQRATELAQQLGQWQNLTDLSYVRWAEAFTHSLQLTSTPLNVAEIFRKQMGGHPRAWIFTSATLAVQGKFHHYCAELGLGDPDSACWHSPFDYGEQAILYAPLGMPDPNAWNYTDAVVDAAWPAVKAAKGGAFFLCTSLRAMRRTHELLKAKLEDEGIDMPLLVQGEGSKNDLLQRFRHHGNSILVGSQSFWEGVDVRGEALSLVVIDKIPFAPPDDPVLSARIEQMKREGRNAFMEYQLPRAVINVKQGAGRLIRDESDKGVLMMCDPRLISKPYGRRVWQSLPPMKRTRELQVVLDFFANR</sequence>
<dbReference type="GO" id="GO:0003676">
    <property type="term" value="F:nucleic acid binding"/>
    <property type="evidence" value="ECO:0007669"/>
    <property type="project" value="InterPro"/>
</dbReference>
<name>Q47F55_DECAR</name>
<dbReference type="SMART" id="SM00487">
    <property type="entry name" value="DEXDc"/>
    <property type="match status" value="1"/>
</dbReference>
<dbReference type="eggNOG" id="COG1199">
    <property type="taxonomic scope" value="Bacteria"/>
</dbReference>
<evidence type="ECO:0000256" key="3">
    <source>
        <dbReference type="ARBA" id="ARBA00022801"/>
    </source>
</evidence>
<dbReference type="InterPro" id="IPR045028">
    <property type="entry name" value="DinG/Rad3-like"/>
</dbReference>
<dbReference type="InterPro" id="IPR006555">
    <property type="entry name" value="ATP-dep_Helicase_C"/>
</dbReference>
<keyword evidence="9" id="KW-0347">Helicase</keyword>
<dbReference type="PROSITE" id="PS51193">
    <property type="entry name" value="HELICASE_ATP_BIND_2"/>
    <property type="match status" value="1"/>
</dbReference>
<feature type="domain" description="Helicase ATP-binding" evidence="8">
    <location>
        <begin position="13"/>
        <end position="289"/>
    </location>
</feature>
<evidence type="ECO:0000256" key="7">
    <source>
        <dbReference type="ARBA" id="ARBA00048954"/>
    </source>
</evidence>
<dbReference type="PANTHER" id="PTHR11472:SF34">
    <property type="entry name" value="REGULATOR OF TELOMERE ELONGATION HELICASE 1"/>
    <property type="match status" value="1"/>
</dbReference>